<evidence type="ECO:0000313" key="10">
    <source>
        <dbReference type="Proteomes" id="UP000512167"/>
    </source>
</evidence>
<keyword evidence="6" id="KW-1133">Transmembrane helix</keyword>
<evidence type="ECO:0000256" key="3">
    <source>
        <dbReference type="ARBA" id="ARBA00023082"/>
    </source>
</evidence>
<dbReference type="InterPro" id="IPR039425">
    <property type="entry name" value="RNA_pol_sigma-70-like"/>
</dbReference>
<keyword evidence="3" id="KW-0731">Sigma factor</keyword>
<dbReference type="PANTHER" id="PTHR43133:SF8">
    <property type="entry name" value="RNA POLYMERASE SIGMA FACTOR HI_1459-RELATED"/>
    <property type="match status" value="1"/>
</dbReference>
<evidence type="ECO:0000256" key="2">
    <source>
        <dbReference type="ARBA" id="ARBA00023015"/>
    </source>
</evidence>
<accession>A0A7L6N2G7</accession>
<keyword evidence="5" id="KW-0804">Transcription</keyword>
<comment type="similarity">
    <text evidence="1">Belongs to the sigma-70 factor family. ECF subfamily.</text>
</comment>
<keyword evidence="10" id="KW-1185">Reference proteome</keyword>
<dbReference type="InterPro" id="IPR013325">
    <property type="entry name" value="RNA_pol_sigma_r2"/>
</dbReference>
<evidence type="ECO:0000259" key="8">
    <source>
        <dbReference type="Pfam" id="PF08281"/>
    </source>
</evidence>
<dbReference type="PANTHER" id="PTHR43133">
    <property type="entry name" value="RNA POLYMERASE ECF-TYPE SIGMA FACTO"/>
    <property type="match status" value="1"/>
</dbReference>
<reference evidence="9 10" key="1">
    <citation type="submission" date="2020-04" db="EMBL/GenBank/DDBJ databases">
        <authorList>
            <person name="Zheng R.K."/>
            <person name="Sun C.M."/>
        </authorList>
    </citation>
    <scope>NUCLEOTIDE SEQUENCE [LARGE SCALE GENOMIC DNA]</scope>
    <source>
        <strain evidence="10">zrk29</strain>
    </source>
</reference>
<evidence type="ECO:0000256" key="4">
    <source>
        <dbReference type="ARBA" id="ARBA00023125"/>
    </source>
</evidence>
<dbReference type="EMBL" id="CP051151">
    <property type="protein sequence ID" value="QLY39417.1"/>
    <property type="molecule type" value="Genomic_DNA"/>
</dbReference>
<evidence type="ECO:0000313" key="9">
    <source>
        <dbReference type="EMBL" id="QLY39417.1"/>
    </source>
</evidence>
<dbReference type="InterPro" id="IPR014284">
    <property type="entry name" value="RNA_pol_sigma-70_dom"/>
</dbReference>
<evidence type="ECO:0000256" key="6">
    <source>
        <dbReference type="SAM" id="Phobius"/>
    </source>
</evidence>
<keyword evidence="6" id="KW-0472">Membrane</keyword>
<dbReference type="NCBIfam" id="TIGR02937">
    <property type="entry name" value="sigma70-ECF"/>
    <property type="match status" value="1"/>
</dbReference>
<organism evidence="9 10">
    <name type="scientific">Hujiaoplasma nucleasis</name>
    <dbReference type="NCBI Taxonomy" id="2725268"/>
    <lineage>
        <taxon>Bacteria</taxon>
        <taxon>Bacillati</taxon>
        <taxon>Mycoplasmatota</taxon>
        <taxon>Mollicutes</taxon>
        <taxon>Candidatus Izemoplasmatales</taxon>
        <taxon>Hujiaoplasmataceae</taxon>
        <taxon>Hujiaoplasma</taxon>
    </lineage>
</organism>
<dbReference type="KEGG" id="tbk:HF295_00500"/>
<evidence type="ECO:0000256" key="1">
    <source>
        <dbReference type="ARBA" id="ARBA00010641"/>
    </source>
</evidence>
<sequence length="249" mass="28800">MKMNKELIKDVFIALKNNKDRGLELLYNHYHTVLLGVAFKYIKSKDLAEDIVQDVYLKLLNLDPSLFPKKGELSWLYVVTKNQAISYIRKESKYVYFDQLDQIEDEKAIQNFTDTTFDEIIEPLSEVQKEVVSLKIYAGLTHKEISKLLEKPIGTIQWIYNTSIKRLRKVLLATFITSITLLISGASRFVFLYYDLQSQRLRPIQPDIDIAAYYKDGIGIALLTLAIVGLLALTILFRKSDVIPRKFLK</sequence>
<dbReference type="InterPro" id="IPR013249">
    <property type="entry name" value="RNA_pol_sigma70_r4_t2"/>
</dbReference>
<feature type="transmembrane region" description="Helical" evidence="6">
    <location>
        <begin position="170"/>
        <end position="194"/>
    </location>
</feature>
<dbReference type="InterPro" id="IPR036388">
    <property type="entry name" value="WH-like_DNA-bd_sf"/>
</dbReference>
<dbReference type="GO" id="GO:0016987">
    <property type="term" value="F:sigma factor activity"/>
    <property type="evidence" value="ECO:0007669"/>
    <property type="project" value="UniProtKB-KW"/>
</dbReference>
<evidence type="ECO:0000259" key="7">
    <source>
        <dbReference type="Pfam" id="PF04542"/>
    </source>
</evidence>
<dbReference type="GO" id="GO:0006352">
    <property type="term" value="P:DNA-templated transcription initiation"/>
    <property type="evidence" value="ECO:0007669"/>
    <property type="project" value="InterPro"/>
</dbReference>
<name>A0A7L6N2G7_9MOLU</name>
<dbReference type="SUPFAM" id="SSF88946">
    <property type="entry name" value="Sigma2 domain of RNA polymerase sigma factors"/>
    <property type="match status" value="1"/>
</dbReference>
<dbReference type="Proteomes" id="UP000512167">
    <property type="component" value="Chromosome"/>
</dbReference>
<dbReference type="Pfam" id="PF08281">
    <property type="entry name" value="Sigma70_r4_2"/>
    <property type="match status" value="1"/>
</dbReference>
<evidence type="ECO:0000256" key="5">
    <source>
        <dbReference type="ARBA" id="ARBA00023163"/>
    </source>
</evidence>
<keyword evidence="6" id="KW-0812">Transmembrane</keyword>
<protein>
    <submittedName>
        <fullName evidence="9">RNA polymerase sigma factor</fullName>
    </submittedName>
</protein>
<dbReference type="AlphaFoldDB" id="A0A7L6N2G7"/>
<dbReference type="GO" id="GO:0003677">
    <property type="term" value="F:DNA binding"/>
    <property type="evidence" value="ECO:0007669"/>
    <property type="project" value="UniProtKB-KW"/>
</dbReference>
<feature type="transmembrane region" description="Helical" evidence="6">
    <location>
        <begin position="218"/>
        <end position="237"/>
    </location>
</feature>
<proteinExistence type="inferred from homology"/>
<keyword evidence="4" id="KW-0238">DNA-binding</keyword>
<feature type="domain" description="RNA polymerase sigma-70 region 2" evidence="7">
    <location>
        <begin position="26"/>
        <end position="93"/>
    </location>
</feature>
<dbReference type="InterPro" id="IPR007627">
    <property type="entry name" value="RNA_pol_sigma70_r2"/>
</dbReference>
<dbReference type="Pfam" id="PF04542">
    <property type="entry name" value="Sigma70_r2"/>
    <property type="match status" value="1"/>
</dbReference>
<dbReference type="Gene3D" id="1.10.1740.10">
    <property type="match status" value="1"/>
</dbReference>
<keyword evidence="2" id="KW-0805">Transcription regulation</keyword>
<feature type="domain" description="RNA polymerase sigma factor 70 region 4 type 2" evidence="8">
    <location>
        <begin position="117"/>
        <end position="157"/>
    </location>
</feature>
<dbReference type="SUPFAM" id="SSF88659">
    <property type="entry name" value="Sigma3 and sigma4 domains of RNA polymerase sigma factors"/>
    <property type="match status" value="1"/>
</dbReference>
<dbReference type="InterPro" id="IPR013324">
    <property type="entry name" value="RNA_pol_sigma_r3/r4-like"/>
</dbReference>
<gene>
    <name evidence="9" type="ORF">HF295_00500</name>
</gene>
<dbReference type="Gene3D" id="1.10.10.10">
    <property type="entry name" value="Winged helix-like DNA-binding domain superfamily/Winged helix DNA-binding domain"/>
    <property type="match status" value="1"/>
</dbReference>